<reference evidence="1" key="1">
    <citation type="submission" date="2020-05" db="EMBL/GenBank/DDBJ databases">
        <authorList>
            <person name="Chiriac C."/>
            <person name="Salcher M."/>
            <person name="Ghai R."/>
            <person name="Kavagutti S V."/>
        </authorList>
    </citation>
    <scope>NUCLEOTIDE SEQUENCE</scope>
</reference>
<proteinExistence type="predicted"/>
<organism evidence="1">
    <name type="scientific">freshwater metagenome</name>
    <dbReference type="NCBI Taxonomy" id="449393"/>
    <lineage>
        <taxon>unclassified sequences</taxon>
        <taxon>metagenomes</taxon>
        <taxon>ecological metagenomes</taxon>
    </lineage>
</organism>
<dbReference type="InterPro" id="IPR036249">
    <property type="entry name" value="Thioredoxin-like_sf"/>
</dbReference>
<dbReference type="SUPFAM" id="SSF52833">
    <property type="entry name" value="Thioredoxin-like"/>
    <property type="match status" value="1"/>
</dbReference>
<dbReference type="AlphaFoldDB" id="A0A6J6AWR5"/>
<sequence>MTVTKNPLRDGWTLIVKRECATCVMVVPVIERLMRELPSLTVYTQDDPTFPEGVVSVSDLDLAVSWHADIDTVPTLIFRENGVETKRTFGWMRSEWRELTGIADLGNELPEFRPGCGSMSVDPDIVDKLRVLYGGEILHSRQIEIASAEDEFEAMFSRGYTDGLPVVPPTPERVMRMLSGTTHDPQEVVVLAPPDLVELTIEKIAINAVMAGCLPEYLPWVIAAIEAICTDEFNIHGVLATTMPVAPVIICNGPGTRAIGMNSGVNVLGQGNRANLTIGRAVQLIIRNVGGGRPGEVDRAAHGHPGKLSFCFAEDDLCSPFTSLAVSRGFDATQNTVTVFTGEGPRCVVDQLAREPEQLAQSLAACLRTVHHPKLPFAFDAVLVLGPEHARVFAQANWSREQVLQEIHDRLQMPGNEIVRGAGGMAEGVQEAFKDATLPKFRPGGLLLVHAGGPAGLFSAIIGGWVNGATGSDPVTKLVSK</sequence>
<evidence type="ECO:0000313" key="1">
    <source>
        <dbReference type="EMBL" id="CAB4530688.1"/>
    </source>
</evidence>
<name>A0A6J6AWR5_9ZZZZ</name>
<dbReference type="EMBL" id="CAEZSE010000018">
    <property type="protein sequence ID" value="CAB4530688.1"/>
    <property type="molecule type" value="Genomic_DNA"/>
</dbReference>
<accession>A0A6J6AWR5</accession>
<dbReference type="CDD" id="cd02947">
    <property type="entry name" value="TRX_family"/>
    <property type="match status" value="1"/>
</dbReference>
<gene>
    <name evidence="1" type="ORF">UFOPK1353_00207</name>
</gene>
<protein>
    <submittedName>
        <fullName evidence="1">Unannotated protein</fullName>
    </submittedName>
</protein>